<protein>
    <recommendedName>
        <fullName evidence="4">Tetratricopeptide repeat protein</fullName>
    </recommendedName>
</protein>
<keyword evidence="3" id="KW-1185">Reference proteome</keyword>
<evidence type="ECO:0000256" key="1">
    <source>
        <dbReference type="SAM" id="MobiDB-lite"/>
    </source>
</evidence>
<organism evidence="2 3">
    <name type="scientific">Kineococcus xinjiangensis</name>
    <dbReference type="NCBI Taxonomy" id="512762"/>
    <lineage>
        <taxon>Bacteria</taxon>
        <taxon>Bacillati</taxon>
        <taxon>Actinomycetota</taxon>
        <taxon>Actinomycetes</taxon>
        <taxon>Kineosporiales</taxon>
        <taxon>Kineosporiaceae</taxon>
        <taxon>Kineococcus</taxon>
    </lineage>
</organism>
<evidence type="ECO:0000313" key="3">
    <source>
        <dbReference type="Proteomes" id="UP000239485"/>
    </source>
</evidence>
<comment type="caution">
    <text evidence="2">The sequence shown here is derived from an EMBL/GenBank/DDBJ whole genome shotgun (WGS) entry which is preliminary data.</text>
</comment>
<name>A0A2S6ICT2_9ACTN</name>
<dbReference type="Gene3D" id="1.25.40.10">
    <property type="entry name" value="Tetratricopeptide repeat domain"/>
    <property type="match status" value="1"/>
</dbReference>
<evidence type="ECO:0008006" key="4">
    <source>
        <dbReference type="Google" id="ProtNLM"/>
    </source>
</evidence>
<dbReference type="RefSeq" id="WP_104435493.1">
    <property type="nucleotide sequence ID" value="NZ_PTJD01000018.1"/>
</dbReference>
<feature type="compositionally biased region" description="Basic and acidic residues" evidence="1">
    <location>
        <begin position="233"/>
        <end position="248"/>
    </location>
</feature>
<feature type="region of interest" description="Disordered" evidence="1">
    <location>
        <begin position="233"/>
        <end position="260"/>
    </location>
</feature>
<evidence type="ECO:0000313" key="2">
    <source>
        <dbReference type="EMBL" id="PPK92034.1"/>
    </source>
</evidence>
<dbReference type="InterPro" id="IPR011990">
    <property type="entry name" value="TPR-like_helical_dom_sf"/>
</dbReference>
<dbReference type="Proteomes" id="UP000239485">
    <property type="component" value="Unassembled WGS sequence"/>
</dbReference>
<sequence length="260" mass="28560">MRAEREAEPALPEDVTGRELDAEARGALRGLSAQNALTVSRHLVMAGRLVDEDPEAAWQHARAAQRRAGRIGMVREAAGIAAYRAGHFDAALAELRTARRLTGDPTHLPIMADCERGLGRPERALELAASAEARELDEGGRVEMLIVAAGARRDLGQTEAAVVALQGPELQMRERAKPWQPRLWYAYADVLSEMGRAREARQWFERAADADHLGETDADERLAEMDGIRFFDDVESAEDHVERSDGGERSSAPQHPRGDA</sequence>
<dbReference type="EMBL" id="PTJD01000018">
    <property type="protein sequence ID" value="PPK92034.1"/>
    <property type="molecule type" value="Genomic_DNA"/>
</dbReference>
<reference evidence="2 3" key="1">
    <citation type="submission" date="2018-02" db="EMBL/GenBank/DDBJ databases">
        <title>Genomic Encyclopedia of Archaeal and Bacterial Type Strains, Phase II (KMG-II): from individual species to whole genera.</title>
        <authorList>
            <person name="Goeker M."/>
        </authorList>
    </citation>
    <scope>NUCLEOTIDE SEQUENCE [LARGE SCALE GENOMIC DNA]</scope>
    <source>
        <strain evidence="2 3">DSM 22857</strain>
    </source>
</reference>
<dbReference type="OrthoDB" id="3215237at2"/>
<proteinExistence type="predicted"/>
<dbReference type="AlphaFoldDB" id="A0A2S6ICT2"/>
<gene>
    <name evidence="2" type="ORF">CLV92_11878</name>
</gene>
<accession>A0A2S6ICT2</accession>
<dbReference type="SUPFAM" id="SSF48452">
    <property type="entry name" value="TPR-like"/>
    <property type="match status" value="1"/>
</dbReference>